<evidence type="ECO:0000256" key="1">
    <source>
        <dbReference type="SAM" id="MobiDB-lite"/>
    </source>
</evidence>
<name>S9QYN2_9RHOB</name>
<dbReference type="RefSeq" id="WP_021097379.1">
    <property type="nucleotide sequence ID" value="NZ_KE557320.1"/>
</dbReference>
<keyword evidence="3" id="KW-1185">Reference proteome</keyword>
<evidence type="ECO:0000313" key="3">
    <source>
        <dbReference type="Proteomes" id="UP000015346"/>
    </source>
</evidence>
<reference evidence="2 3" key="1">
    <citation type="journal article" date="2013" name="Stand. Genomic Sci.">
        <title>Genome sequence of the reddish-pigmented Rubellimicrobium thermophilum type strain (DSM 16684(T)), a member of the Roseobacter clade.</title>
        <authorList>
            <person name="Fiebig A."/>
            <person name="Riedel T."/>
            <person name="Gronow S."/>
            <person name="Petersen J."/>
            <person name="Klenk H.P."/>
            <person name="Goker M."/>
        </authorList>
    </citation>
    <scope>NUCLEOTIDE SEQUENCE [LARGE SCALE GENOMIC DNA]</scope>
    <source>
        <strain evidence="2 3">DSM 16684</strain>
    </source>
</reference>
<gene>
    <name evidence="2" type="ORF">ruthe_01286</name>
</gene>
<feature type="region of interest" description="Disordered" evidence="1">
    <location>
        <begin position="1"/>
        <end position="21"/>
    </location>
</feature>
<sequence>MSDSTGAVLRRMMRPSGDRPAGVASRRALRIATVRAAERAAGLALSVLGIGEEEGSLDTLLPLLPEGALLLRVDRGGAAGGLIALDGEARSALLEARLLGSALPRSSPPRPPTATDALLCIPFATAFLAELGTALADGPLESWIAGAVSGGHFASLREVEGTLPEGPCRLLRLTLDRGGGRASGPACAAADCSTGPATGGPCCARRQPRPPRSGGRGDTVRRAASADPPALRGGGMGTGAGAAAARRLDGLRPGRGGGGVALGTARLGQMGGRRAIRIEGALAADPSAVPGEDAAGPLSMRLPDALP</sequence>
<comment type="caution">
    <text evidence="2">The sequence shown here is derived from an EMBL/GenBank/DDBJ whole genome shotgun (WGS) entry which is preliminary data.</text>
</comment>
<dbReference type="Proteomes" id="UP000015346">
    <property type="component" value="Unassembled WGS sequence"/>
</dbReference>
<dbReference type="EMBL" id="AOLV01000010">
    <property type="protein sequence ID" value="EPX86471.1"/>
    <property type="molecule type" value="Genomic_DNA"/>
</dbReference>
<proteinExistence type="predicted"/>
<feature type="region of interest" description="Disordered" evidence="1">
    <location>
        <begin position="285"/>
        <end position="307"/>
    </location>
</feature>
<dbReference type="AlphaFoldDB" id="S9QYN2"/>
<protein>
    <submittedName>
        <fullName evidence="2">Uncharacterized protein</fullName>
    </submittedName>
</protein>
<organism evidence="2 3">
    <name type="scientific">Rubellimicrobium thermophilum DSM 16684</name>
    <dbReference type="NCBI Taxonomy" id="1123069"/>
    <lineage>
        <taxon>Bacteria</taxon>
        <taxon>Pseudomonadati</taxon>
        <taxon>Pseudomonadota</taxon>
        <taxon>Alphaproteobacteria</taxon>
        <taxon>Rhodobacterales</taxon>
        <taxon>Roseobacteraceae</taxon>
        <taxon>Rubellimicrobium</taxon>
    </lineage>
</organism>
<dbReference type="STRING" id="1123069.ruthe_01286"/>
<dbReference type="HOGENOM" id="CLU_905812_0_0_5"/>
<feature type="region of interest" description="Disordered" evidence="1">
    <location>
        <begin position="195"/>
        <end position="243"/>
    </location>
</feature>
<accession>S9QYN2</accession>
<evidence type="ECO:0000313" key="2">
    <source>
        <dbReference type="EMBL" id="EPX86471.1"/>
    </source>
</evidence>